<dbReference type="Gene3D" id="1.10.630.10">
    <property type="entry name" value="Cytochrome P450"/>
    <property type="match status" value="2"/>
</dbReference>
<dbReference type="PANTHER" id="PTHR24279:SF120">
    <property type="entry name" value="CYTOCHROME P450"/>
    <property type="match status" value="1"/>
</dbReference>
<dbReference type="RefSeq" id="XP_058985274.1">
    <property type="nucleotide sequence ID" value="XM_059129291.1"/>
</dbReference>
<evidence type="ECO:0000256" key="3">
    <source>
        <dbReference type="ARBA" id="ARBA00022617"/>
    </source>
</evidence>
<dbReference type="InterPro" id="IPR036396">
    <property type="entry name" value="Cyt_P450_sf"/>
</dbReference>
<dbReference type="InterPro" id="IPR050479">
    <property type="entry name" value="CYP11_CYP27_families"/>
</dbReference>
<protein>
    <submittedName>
        <fullName evidence="9">Uncharacterized protein LOC105261789</fullName>
    </submittedName>
</protein>
<dbReference type="CDD" id="cd11054">
    <property type="entry name" value="CYP24A1-like"/>
    <property type="match status" value="2"/>
</dbReference>
<dbReference type="InterPro" id="IPR017972">
    <property type="entry name" value="Cyt_P450_CS"/>
</dbReference>
<evidence type="ECO:0000256" key="6">
    <source>
        <dbReference type="ARBA" id="ARBA00023004"/>
    </source>
</evidence>
<dbReference type="PRINTS" id="PR00463">
    <property type="entry name" value="EP450I"/>
</dbReference>
<evidence type="ECO:0000313" key="8">
    <source>
        <dbReference type="Proteomes" id="UP001652621"/>
    </source>
</evidence>
<dbReference type="SUPFAM" id="SSF48264">
    <property type="entry name" value="Cytochrome P450"/>
    <property type="match status" value="2"/>
</dbReference>
<keyword evidence="8" id="KW-1185">Reference proteome</keyword>
<proteinExistence type="inferred from homology"/>
<dbReference type="PRINTS" id="PR00385">
    <property type="entry name" value="P450"/>
</dbReference>
<dbReference type="InterPro" id="IPR001128">
    <property type="entry name" value="Cyt_P450"/>
</dbReference>
<dbReference type="Pfam" id="PF00067">
    <property type="entry name" value="p450"/>
    <property type="match status" value="2"/>
</dbReference>
<sequence length="1098" mass="125435">MQQVTQGTKNTNSRCQLHQLFFSQLLVIAHGKCILQHIDSVVCAVASSSWNHKFYKPNSSSCGKKKSLIITNSLSLDPSYTSILQEEWQQAKSFKSIPGPKKFQLIRDFMSGGDFHGKTFDSVLRMCRQRYGDVYLMPGMFGKQTNLITFNLADHEKIFRTEGPHPLRPGNEIIFDYRLQRKNDGLYDAENLGVAGNGAQWGRFRHAVNPVLMQPRNTVLYIEPTQKVNNDFIERIREIRHPTTLEVPEDFLREIKRLAFESVAVIALDKELGLVRNKNAVPEAQELFNNLQTFNASLYDLGIKPSIHRYIKTPTYKKFEKSMDTITDICRRHVEETLQRIEGRGADDGKSVLEKLVKIDRKIATIMAVDMLMFGVDPTSSIMSAALLCIATNPEKQERLRKEILTAIGRNEAFSMENMKNLPYLRACIKESMRLYPLIFGNMRTTAMDLCLSGYQVPKGTHVFLTSNMLLKEECYFPQANEFIPERWLRMKDMDNLKISNPFVFLPFGFGPRSCVGKRIVELQLEITLANIKFVLISLCAHQAVCLQIFAASHCFSLVEEGIKALKMLSSLARRQLRRSDLNTIWTCAKYSTAVNVKADTIALESSYTSALAEEWQTAKSFKSIPGPTKFQMVRGFMKGGDFHGMPFDTFIKLCRQRYGDIYLLPGMFGQSTNLITFNLEDYEKIFRTEGPYPVRPGNEVIFEYRLARKDGLYDEGNLGVAGNGTQWGKFRHAVNPVLMQPRNTVLYIDPTQKVNNDFIERIRKIRNPSTLEVPEDFLSEIKRLAFESVAVIALDKDLGLVRNKASVPEAQELFDNLQSFSRSLYDLGVKPSLYRYIKTPSYRRFENSMNTVTDICSKFVDEALQRIETRGDQAEGKSVLEKLIKIDRKIAIIMAIDMLIAGVDTTSSVMSAIMLCLATNPEKQEKLRQEILTNIGKSENFTMENMKNVPYLRACIKESLRTYPLVFGNMRALGQDLCLSGYQVPKGTNVFLTSNLLLQEEKYFTKAKEFIPERWLRSSSAEDITARNTNPFIFLPFGFGPRSCVGKRIVDLQLEITLANIVRNFKMEYNYPTENAFKNYFMNTCVIPLKFKFTDLK</sequence>
<keyword evidence="3" id="KW-0349">Heme</keyword>
<dbReference type="PROSITE" id="PS00086">
    <property type="entry name" value="CYTOCHROME_P450"/>
    <property type="match status" value="2"/>
</dbReference>
<evidence type="ECO:0000256" key="2">
    <source>
        <dbReference type="ARBA" id="ARBA00010617"/>
    </source>
</evidence>
<comment type="cofactor">
    <cofactor evidence="1">
        <name>heme</name>
        <dbReference type="ChEBI" id="CHEBI:30413"/>
    </cofactor>
</comment>
<dbReference type="Proteomes" id="UP001652621">
    <property type="component" value="Unplaced"/>
</dbReference>
<dbReference type="PANTHER" id="PTHR24279">
    <property type="entry name" value="CYTOCHROME P450"/>
    <property type="match status" value="1"/>
</dbReference>
<evidence type="ECO:0000256" key="4">
    <source>
        <dbReference type="ARBA" id="ARBA00022723"/>
    </source>
</evidence>
<organism evidence="8 9">
    <name type="scientific">Musca domestica</name>
    <name type="common">House fly</name>
    <dbReference type="NCBI Taxonomy" id="7370"/>
    <lineage>
        <taxon>Eukaryota</taxon>
        <taxon>Metazoa</taxon>
        <taxon>Ecdysozoa</taxon>
        <taxon>Arthropoda</taxon>
        <taxon>Hexapoda</taxon>
        <taxon>Insecta</taxon>
        <taxon>Pterygota</taxon>
        <taxon>Neoptera</taxon>
        <taxon>Endopterygota</taxon>
        <taxon>Diptera</taxon>
        <taxon>Brachycera</taxon>
        <taxon>Muscomorpha</taxon>
        <taxon>Muscoidea</taxon>
        <taxon>Muscidae</taxon>
        <taxon>Musca</taxon>
    </lineage>
</organism>
<accession>A0ABM3VHJ0</accession>
<evidence type="ECO:0000256" key="5">
    <source>
        <dbReference type="ARBA" id="ARBA00023002"/>
    </source>
</evidence>
<dbReference type="InterPro" id="IPR002401">
    <property type="entry name" value="Cyt_P450_E_grp-I"/>
</dbReference>
<evidence type="ECO:0000256" key="1">
    <source>
        <dbReference type="ARBA" id="ARBA00001971"/>
    </source>
</evidence>
<dbReference type="GeneID" id="105261789"/>
<evidence type="ECO:0000313" key="9">
    <source>
        <dbReference type="RefSeq" id="XP_058985274.1"/>
    </source>
</evidence>
<gene>
    <name evidence="9" type="primary">LOC105261789</name>
</gene>
<evidence type="ECO:0000256" key="7">
    <source>
        <dbReference type="ARBA" id="ARBA00023033"/>
    </source>
</evidence>
<keyword evidence="7" id="KW-0503">Monooxygenase</keyword>
<keyword evidence="6" id="KW-0408">Iron</keyword>
<keyword evidence="5" id="KW-0560">Oxidoreductase</keyword>
<name>A0ABM3VHJ0_MUSDO</name>
<keyword evidence="4" id="KW-0479">Metal-binding</keyword>
<reference evidence="9" key="1">
    <citation type="submission" date="2025-08" db="UniProtKB">
        <authorList>
            <consortium name="RefSeq"/>
        </authorList>
    </citation>
    <scope>IDENTIFICATION</scope>
    <source>
        <strain evidence="9">Aabys</strain>
        <tissue evidence="9">Whole body</tissue>
    </source>
</reference>
<comment type="similarity">
    <text evidence="2">Belongs to the cytochrome P450 family.</text>
</comment>